<dbReference type="GO" id="GO:0005737">
    <property type="term" value="C:cytoplasm"/>
    <property type="evidence" value="ECO:0007669"/>
    <property type="project" value="TreeGrafter"/>
</dbReference>
<gene>
    <name evidence="1" type="ORF">ROZALSC1DRAFT_23789</name>
</gene>
<name>A0A4P9YF69_ROZAC</name>
<dbReference type="GO" id="GO:0016020">
    <property type="term" value="C:membrane"/>
    <property type="evidence" value="ECO:0007669"/>
    <property type="project" value="TreeGrafter"/>
</dbReference>
<dbReference type="InterPro" id="IPR032914">
    <property type="entry name" value="Vam6/VPS39/TRAP1"/>
</dbReference>
<reference evidence="2" key="1">
    <citation type="journal article" date="2018" name="Nat. Microbiol.">
        <title>Leveraging single-cell genomics to expand the fungal tree of life.</title>
        <authorList>
            <person name="Ahrendt S.R."/>
            <person name="Quandt C.A."/>
            <person name="Ciobanu D."/>
            <person name="Clum A."/>
            <person name="Salamov A."/>
            <person name="Andreopoulos B."/>
            <person name="Cheng J.F."/>
            <person name="Woyke T."/>
            <person name="Pelin A."/>
            <person name="Henrissat B."/>
            <person name="Reynolds N.K."/>
            <person name="Benny G.L."/>
            <person name="Smith M.E."/>
            <person name="James T.Y."/>
            <person name="Grigoriev I.V."/>
        </authorList>
    </citation>
    <scope>NUCLEOTIDE SEQUENCE [LARGE SCALE GENOMIC DNA]</scope>
    <source>
        <strain evidence="2">CSF55</strain>
    </source>
</reference>
<sequence>MIDVHMLSSLRLYQVGLSPIGYRVLSFNEETNISLESFKTRLQYPNKLHACRRTIFLRLFKDWRIANIPVDSKSRESRQCLTLIETRNAFCRKWIKQLSVLKDLRVIVCLSDGIVQLFDMDSYNLITNVTITKTAQRFDIYTSIELVNSLPVLISRLCISSKHHLYFYEWRDDSFVFVKEYFPREKIKCIKWCPNGKICVAAGREYFLYNPMNEDRKNICAIGKKPNIILISNNELLVFGENEATCVNFELDTFRNSNLGLQSPPDKRIDTIGDINFTIYKDTFYAYSEKDIYSFKTKPILSQIDELVELELFEEAISMLENYEKIPKENKKDTRKQFMNSHWVNRQLIKFFHCIPN</sequence>
<dbReference type="PANTHER" id="PTHR12894">
    <property type="entry name" value="CNH DOMAIN CONTAINING"/>
    <property type="match status" value="1"/>
</dbReference>
<protein>
    <recommendedName>
        <fullName evidence="3">WD40 repeat-like protein</fullName>
    </recommendedName>
</protein>
<proteinExistence type="predicted"/>
<dbReference type="Proteomes" id="UP000281549">
    <property type="component" value="Unassembled WGS sequence"/>
</dbReference>
<evidence type="ECO:0000313" key="2">
    <source>
        <dbReference type="Proteomes" id="UP000281549"/>
    </source>
</evidence>
<evidence type="ECO:0000313" key="1">
    <source>
        <dbReference type="EMBL" id="RKP17865.1"/>
    </source>
</evidence>
<dbReference type="PANTHER" id="PTHR12894:SF27">
    <property type="entry name" value="TRANSFORMING GROWTH FACTOR-BETA RECEPTOR-ASSOCIATED PROTEIN 1"/>
    <property type="match status" value="1"/>
</dbReference>
<organism evidence="1 2">
    <name type="scientific">Rozella allomycis (strain CSF55)</name>
    <dbReference type="NCBI Taxonomy" id="988480"/>
    <lineage>
        <taxon>Eukaryota</taxon>
        <taxon>Fungi</taxon>
        <taxon>Fungi incertae sedis</taxon>
        <taxon>Cryptomycota</taxon>
        <taxon>Cryptomycota incertae sedis</taxon>
        <taxon>Rozella</taxon>
    </lineage>
</organism>
<accession>A0A4P9YF69</accession>
<dbReference type="AlphaFoldDB" id="A0A4P9YF69"/>
<dbReference type="InterPro" id="IPR036322">
    <property type="entry name" value="WD40_repeat_dom_sf"/>
</dbReference>
<dbReference type="GO" id="GO:0034058">
    <property type="term" value="P:endosomal vesicle fusion"/>
    <property type="evidence" value="ECO:0007669"/>
    <property type="project" value="TreeGrafter"/>
</dbReference>
<dbReference type="SUPFAM" id="SSF50978">
    <property type="entry name" value="WD40 repeat-like"/>
    <property type="match status" value="1"/>
</dbReference>
<dbReference type="EMBL" id="ML005649">
    <property type="protein sequence ID" value="RKP17865.1"/>
    <property type="molecule type" value="Genomic_DNA"/>
</dbReference>
<evidence type="ECO:0008006" key="3">
    <source>
        <dbReference type="Google" id="ProtNLM"/>
    </source>
</evidence>
<dbReference type="GO" id="GO:0006914">
    <property type="term" value="P:autophagy"/>
    <property type="evidence" value="ECO:0007669"/>
    <property type="project" value="TreeGrafter"/>
</dbReference>